<feature type="domain" description="NodB homology" evidence="5">
    <location>
        <begin position="44"/>
        <end position="261"/>
    </location>
</feature>
<accession>A0A1P8UWU2</accession>
<dbReference type="PROSITE" id="PS51677">
    <property type="entry name" value="NODB"/>
    <property type="match status" value="1"/>
</dbReference>
<evidence type="ECO:0000313" key="6">
    <source>
        <dbReference type="EMBL" id="APZ53858.1"/>
    </source>
</evidence>
<keyword evidence="7" id="KW-1185">Reference proteome</keyword>
<evidence type="ECO:0000256" key="1">
    <source>
        <dbReference type="ARBA" id="ARBA00003236"/>
    </source>
</evidence>
<comment type="function">
    <text evidence="1">Is involved in generating a small heat-stable compound (Nod), an acylated oligomer of N-acetylglucosamine, that stimulates mitosis in various plant protoplasts.</text>
</comment>
<dbReference type="InterPro" id="IPR002509">
    <property type="entry name" value="NODB_dom"/>
</dbReference>
<dbReference type="Proteomes" id="UP000187059">
    <property type="component" value="Chromosome"/>
</dbReference>
<name>A0A1P8UWU2_9RHOB</name>
<dbReference type="KEGG" id="paby:Ga0080574_TMP3524"/>
<dbReference type="SUPFAM" id="SSF88713">
    <property type="entry name" value="Glycoside hydrolase/deacetylase"/>
    <property type="match status" value="1"/>
</dbReference>
<dbReference type="GO" id="GO:0005975">
    <property type="term" value="P:carbohydrate metabolic process"/>
    <property type="evidence" value="ECO:0007669"/>
    <property type="project" value="InterPro"/>
</dbReference>
<dbReference type="AlphaFoldDB" id="A0A1P8UWU2"/>
<evidence type="ECO:0000313" key="7">
    <source>
        <dbReference type="Proteomes" id="UP000187059"/>
    </source>
</evidence>
<organism evidence="6 7">
    <name type="scientific">Salipiger abyssi</name>
    <dbReference type="NCBI Taxonomy" id="1250539"/>
    <lineage>
        <taxon>Bacteria</taxon>
        <taxon>Pseudomonadati</taxon>
        <taxon>Pseudomonadota</taxon>
        <taxon>Alphaproteobacteria</taxon>
        <taxon>Rhodobacterales</taxon>
        <taxon>Roseobacteraceae</taxon>
        <taxon>Salipiger</taxon>
    </lineage>
</organism>
<dbReference type="STRING" id="1250539.Ga0080574_TMP3524"/>
<proteinExistence type="inferred from homology"/>
<comment type="similarity">
    <text evidence="2">Belongs to the polysaccharide deacetylase family.</text>
</comment>
<gene>
    <name evidence="6" type="ORF">Ga0080574_TMP3524</name>
</gene>
<dbReference type="Pfam" id="PF01522">
    <property type="entry name" value="Polysacc_deac_1"/>
    <property type="match status" value="1"/>
</dbReference>
<dbReference type="InterPro" id="IPR011330">
    <property type="entry name" value="Glyco_hydro/deAcase_b/a-brl"/>
</dbReference>
<dbReference type="Gene3D" id="3.20.20.370">
    <property type="entry name" value="Glycoside hydrolase/deacetylase"/>
    <property type="match status" value="1"/>
</dbReference>
<sequence length="281" mass="31494">MSAGYWPDGARLVISVSMQFEAGAQPDKAPYSPFAEMDRETVNIATGKWFDYGVKEGLPRLLDLWDRKGIKVTSHMVGQAVERHPEIAREIVERGHEAAAHGHTWEPHWRMSPDEERASYSRNIAAIESATGTRPVGFNAFALRNSLNTLSILKSLGFLYYIDDTSRDEPFTVEVDGGRFGVVPYTRRNNDIDRFHMLSLSGAAFGSDLRDEFDMLYAEAETRRRLMSVSVHDRIGGQPGIAKVVSDFVDYAQGHPGVVFMRKDEIACWALEQADTPHETA</sequence>
<evidence type="ECO:0000256" key="2">
    <source>
        <dbReference type="ARBA" id="ARBA00010973"/>
    </source>
</evidence>
<dbReference type="GO" id="GO:0016810">
    <property type="term" value="F:hydrolase activity, acting on carbon-nitrogen (but not peptide) bonds"/>
    <property type="evidence" value="ECO:0007669"/>
    <property type="project" value="InterPro"/>
</dbReference>
<dbReference type="RefSeq" id="WP_076702817.1">
    <property type="nucleotide sequence ID" value="NZ_CP015093.1"/>
</dbReference>
<reference evidence="6 7" key="1">
    <citation type="submission" date="2016-04" db="EMBL/GenBank/DDBJ databases">
        <title>Deep-sea bacteria in the southern Pacific.</title>
        <authorList>
            <person name="Tang K."/>
        </authorList>
    </citation>
    <scope>NUCLEOTIDE SEQUENCE [LARGE SCALE GENOMIC DNA]</scope>
    <source>
        <strain evidence="6 7">JLT2014</strain>
    </source>
</reference>
<evidence type="ECO:0000259" key="5">
    <source>
        <dbReference type="PROSITE" id="PS51677"/>
    </source>
</evidence>
<dbReference type="PANTHER" id="PTHR43123">
    <property type="entry name" value="POLYSACCHARIDE DEACETYLASE-RELATED"/>
    <property type="match status" value="1"/>
</dbReference>
<dbReference type="PANTHER" id="PTHR43123:SF1">
    <property type="entry name" value="POLYSACCHARIDE DEACETYLASE-RELATED"/>
    <property type="match status" value="1"/>
</dbReference>
<protein>
    <recommendedName>
        <fullName evidence="3">Chitooligosaccharide deacetylase</fullName>
    </recommendedName>
    <alternativeName>
        <fullName evidence="4">Nodulation protein B</fullName>
    </alternativeName>
</protein>
<dbReference type="EMBL" id="CP015093">
    <property type="protein sequence ID" value="APZ53858.1"/>
    <property type="molecule type" value="Genomic_DNA"/>
</dbReference>
<evidence type="ECO:0000256" key="4">
    <source>
        <dbReference type="ARBA" id="ARBA00032976"/>
    </source>
</evidence>
<evidence type="ECO:0000256" key="3">
    <source>
        <dbReference type="ARBA" id="ARBA00020071"/>
    </source>
</evidence>